<dbReference type="EMBL" id="LK996017">
    <property type="protein sequence ID" value="CDX01284.1"/>
    <property type="molecule type" value="Genomic_DNA"/>
</dbReference>
<evidence type="ECO:0000313" key="1">
    <source>
        <dbReference type="EMBL" id="CDX01284.1"/>
    </source>
</evidence>
<proteinExistence type="predicted"/>
<dbReference type="AlphaFoldDB" id="A0A098AXC2"/>
<dbReference type="RefSeq" id="WP_208925456.1">
    <property type="nucleotide sequence ID" value="NZ_LK996017.1"/>
</dbReference>
<sequence length="125" mass="14365">MKANDIAALMVTELNKANAKFPQFNSRHEGYAVIKEEVDELWDEIKKKHPDKQRMLEEAVQIGAMAMKFVQLFEGAEEDLSEIEAKCGVCRYTAMTNEEIRDYGGDPCETCRELSNWKAKEEVRC</sequence>
<protein>
    <submittedName>
        <fullName evidence="1">Uncharacterized protein</fullName>
    </submittedName>
</protein>
<accession>A0A098AXC2</accession>
<reference evidence="1" key="1">
    <citation type="submission" date="2014-07" db="EMBL/GenBank/DDBJ databases">
        <authorList>
            <person name="Hornung V.Bastian."/>
        </authorList>
    </citation>
    <scope>NUCLEOTIDE SEQUENCE</scope>
    <source>
        <strain evidence="1">PCE-S</strain>
    </source>
</reference>
<dbReference type="PATRIC" id="fig|49338.4.peg.1506"/>
<gene>
    <name evidence="1" type="ORF">DPCES_1397</name>
</gene>
<name>A0A098AXC2_DESHA</name>
<organism evidence="1">
    <name type="scientific">Desulfitobacterium hafniense</name>
    <name type="common">Desulfitobacterium frappieri</name>
    <dbReference type="NCBI Taxonomy" id="49338"/>
    <lineage>
        <taxon>Bacteria</taxon>
        <taxon>Bacillati</taxon>
        <taxon>Bacillota</taxon>
        <taxon>Clostridia</taxon>
        <taxon>Eubacteriales</taxon>
        <taxon>Desulfitobacteriaceae</taxon>
        <taxon>Desulfitobacterium</taxon>
    </lineage>
</organism>